<dbReference type="Pfam" id="PF12079">
    <property type="entry name" value="DUF3558"/>
    <property type="match status" value="1"/>
</dbReference>
<organism evidence="2 3">
    <name type="scientific">Saccharopolyspora aridisoli</name>
    <dbReference type="NCBI Taxonomy" id="2530385"/>
    <lineage>
        <taxon>Bacteria</taxon>
        <taxon>Bacillati</taxon>
        <taxon>Actinomycetota</taxon>
        <taxon>Actinomycetes</taxon>
        <taxon>Pseudonocardiales</taxon>
        <taxon>Pseudonocardiaceae</taxon>
        <taxon>Saccharopolyspora</taxon>
    </lineage>
</organism>
<dbReference type="OrthoDB" id="3682188at2"/>
<accession>A0A4R4UEJ0</accession>
<feature type="signal peptide" evidence="1">
    <location>
        <begin position="1"/>
        <end position="28"/>
    </location>
</feature>
<dbReference type="Proteomes" id="UP000294744">
    <property type="component" value="Unassembled WGS sequence"/>
</dbReference>
<name>A0A4R4UEJ0_9PSEU</name>
<comment type="caution">
    <text evidence="2">The sequence shown here is derived from an EMBL/GenBank/DDBJ whole genome shotgun (WGS) entry which is preliminary data.</text>
</comment>
<evidence type="ECO:0000256" key="1">
    <source>
        <dbReference type="SAM" id="SignalP"/>
    </source>
</evidence>
<feature type="chain" id="PRO_5038377421" evidence="1">
    <location>
        <begin position="29"/>
        <end position="203"/>
    </location>
</feature>
<keyword evidence="1" id="KW-0732">Signal</keyword>
<protein>
    <submittedName>
        <fullName evidence="2">DUF3558 domain-containing protein</fullName>
    </submittedName>
</protein>
<evidence type="ECO:0000313" key="2">
    <source>
        <dbReference type="EMBL" id="TDC90128.1"/>
    </source>
</evidence>
<proteinExistence type="predicted"/>
<dbReference type="PROSITE" id="PS51257">
    <property type="entry name" value="PROKAR_LIPOPROTEIN"/>
    <property type="match status" value="1"/>
</dbReference>
<reference evidence="2 3" key="1">
    <citation type="submission" date="2019-03" db="EMBL/GenBank/DDBJ databases">
        <title>Draft genome sequences of novel Actinobacteria.</title>
        <authorList>
            <person name="Sahin N."/>
            <person name="Ay H."/>
            <person name="Saygin H."/>
        </authorList>
    </citation>
    <scope>NUCLEOTIDE SEQUENCE [LARGE SCALE GENOMIC DNA]</scope>
    <source>
        <strain evidence="2 3">16K404</strain>
    </source>
</reference>
<evidence type="ECO:0000313" key="3">
    <source>
        <dbReference type="Proteomes" id="UP000294744"/>
    </source>
</evidence>
<sequence length="203" mass="21004">MRGTPVRVRPWSAVAAACAALLVVTGCAVNGPDPAPAPIAPAPAESVELPQRPEDLAVAGKQDDDVCTWLSAEQQQSLRVGGAQPVIRNGDNYNGCGYLGDTGAARFAIGVRIVPEPVELFLQKINSSPGTRQVYVLSGFGTVQSQIGGGEGLGCDAFIDAAEGQTVWVNMQLQTPGAMNADQMCEKAQTAAHSAVSTLQAQS</sequence>
<gene>
    <name evidence="2" type="ORF">E1161_19760</name>
</gene>
<keyword evidence="3" id="KW-1185">Reference proteome</keyword>
<dbReference type="EMBL" id="SMKV01000027">
    <property type="protein sequence ID" value="TDC90128.1"/>
    <property type="molecule type" value="Genomic_DNA"/>
</dbReference>
<dbReference type="InterPro" id="IPR024520">
    <property type="entry name" value="DUF3558"/>
</dbReference>
<dbReference type="AlphaFoldDB" id="A0A4R4UEJ0"/>